<reference evidence="1 2" key="1">
    <citation type="journal article" date="2019" name="Genome Biol. Evol.">
        <title>Insights into the evolution of the New World diploid cottons (Gossypium, subgenus Houzingenia) based on genome sequencing.</title>
        <authorList>
            <person name="Grover C.E."/>
            <person name="Arick M.A. 2nd"/>
            <person name="Thrash A."/>
            <person name="Conover J.L."/>
            <person name="Sanders W.S."/>
            <person name="Peterson D.G."/>
            <person name="Frelichowski J.E."/>
            <person name="Scheffler J.A."/>
            <person name="Scheffler B.E."/>
            <person name="Wendel J.F."/>
        </authorList>
    </citation>
    <scope>NUCLEOTIDE SEQUENCE [LARGE SCALE GENOMIC DNA]</scope>
    <source>
        <strain evidence="1">27</strain>
        <tissue evidence="1">Leaf</tissue>
    </source>
</reference>
<evidence type="ECO:0000313" key="2">
    <source>
        <dbReference type="Proteomes" id="UP000593561"/>
    </source>
</evidence>
<dbReference type="AlphaFoldDB" id="A0A7J8T2R3"/>
<accession>A0A7J8T2R3</accession>
<comment type="caution">
    <text evidence="1">The sequence shown here is derived from an EMBL/GenBank/DDBJ whole genome shotgun (WGS) entry which is preliminary data.</text>
</comment>
<name>A0A7J8T2R3_GOSDV</name>
<feature type="non-terminal residue" evidence="1">
    <location>
        <position position="119"/>
    </location>
</feature>
<proteinExistence type="predicted"/>
<sequence>RVGTGKDIKIEDDVWAPEAEGIKIKQTVSKPNITRVADLIDSDTRSWRVGLVLNTFVDNDARRILRIPLAKYLHDDFMTMIRENIPSVFAAKAITCVQEVIVGRDWGITHAEIERDSLK</sequence>
<dbReference type="EMBL" id="JABFAC010000013">
    <property type="protein sequence ID" value="MBA0632062.1"/>
    <property type="molecule type" value="Genomic_DNA"/>
</dbReference>
<organism evidence="1 2">
    <name type="scientific">Gossypium davidsonii</name>
    <name type="common">Davidson's cotton</name>
    <name type="synonym">Gossypium klotzschianum subsp. davidsonii</name>
    <dbReference type="NCBI Taxonomy" id="34287"/>
    <lineage>
        <taxon>Eukaryota</taxon>
        <taxon>Viridiplantae</taxon>
        <taxon>Streptophyta</taxon>
        <taxon>Embryophyta</taxon>
        <taxon>Tracheophyta</taxon>
        <taxon>Spermatophyta</taxon>
        <taxon>Magnoliopsida</taxon>
        <taxon>eudicotyledons</taxon>
        <taxon>Gunneridae</taxon>
        <taxon>Pentapetalae</taxon>
        <taxon>rosids</taxon>
        <taxon>malvids</taxon>
        <taxon>Malvales</taxon>
        <taxon>Malvaceae</taxon>
        <taxon>Malvoideae</taxon>
        <taxon>Gossypium</taxon>
    </lineage>
</organism>
<evidence type="ECO:0000313" key="1">
    <source>
        <dbReference type="EMBL" id="MBA0632062.1"/>
    </source>
</evidence>
<feature type="non-terminal residue" evidence="1">
    <location>
        <position position="1"/>
    </location>
</feature>
<protein>
    <submittedName>
        <fullName evidence="1">Uncharacterized protein</fullName>
    </submittedName>
</protein>
<gene>
    <name evidence="1" type="ORF">Godav_000874</name>
</gene>
<keyword evidence="2" id="KW-1185">Reference proteome</keyword>
<dbReference type="Proteomes" id="UP000593561">
    <property type="component" value="Unassembled WGS sequence"/>
</dbReference>